<dbReference type="RefSeq" id="WP_149847844.1">
    <property type="nucleotide sequence ID" value="NZ_VUOB01000003.1"/>
</dbReference>
<keyword evidence="2" id="KW-1185">Reference proteome</keyword>
<dbReference type="AlphaFoldDB" id="A0A5B2XRV0"/>
<dbReference type="Pfam" id="PF11528">
    <property type="entry name" value="DUF3224"/>
    <property type="match status" value="1"/>
</dbReference>
<name>A0A5B2XRV0_9PSEU</name>
<reference evidence="1 2" key="1">
    <citation type="submission" date="2019-09" db="EMBL/GenBank/DDBJ databases">
        <title>Goodfellowia gen. nov., a new genus of the Pseudonocardineae related to Actinoalloteichus, containing Goodfellowia coeruleoviolacea gen. nov., comb. nov. gen. nov., comb. nov.</title>
        <authorList>
            <person name="Labeda D."/>
        </authorList>
    </citation>
    <scope>NUCLEOTIDE SEQUENCE [LARGE SCALE GENOMIC DNA]</scope>
    <source>
        <strain evidence="1 2">AN110305</strain>
    </source>
</reference>
<protein>
    <submittedName>
        <fullName evidence="1">DUF3224 domain-containing protein</fullName>
    </submittedName>
</protein>
<dbReference type="EMBL" id="VUOB01000003">
    <property type="protein sequence ID" value="KAA2266106.1"/>
    <property type="molecule type" value="Genomic_DNA"/>
</dbReference>
<proteinExistence type="predicted"/>
<dbReference type="Proteomes" id="UP000323454">
    <property type="component" value="Unassembled WGS sequence"/>
</dbReference>
<sequence length="129" mass="13749">MTKHAAGTFSIDSWDQKSFEDPQLASAEVTKTFRGDIEGTCATKLLFAGNETTGAAAYVGFERIIGSVHGKSGSFIMRHNAAKLGEDGTFSWAVVPGTGTEELAGLRGEGTITPEPDKSHSYTLDYDLD</sequence>
<dbReference type="Gene3D" id="2.40.350.10">
    <property type="entry name" value="SO1590-like"/>
    <property type="match status" value="1"/>
</dbReference>
<evidence type="ECO:0000313" key="1">
    <source>
        <dbReference type="EMBL" id="KAA2266106.1"/>
    </source>
</evidence>
<gene>
    <name evidence="1" type="ORF">F0L68_03020</name>
</gene>
<dbReference type="InterPro" id="IPR023159">
    <property type="entry name" value="SO1590-like_sf"/>
</dbReference>
<accession>A0A5B2XRV0</accession>
<dbReference type="OrthoDB" id="69764at2"/>
<organism evidence="1 2">
    <name type="scientific">Solihabitans fulvus</name>
    <dbReference type="NCBI Taxonomy" id="1892852"/>
    <lineage>
        <taxon>Bacteria</taxon>
        <taxon>Bacillati</taxon>
        <taxon>Actinomycetota</taxon>
        <taxon>Actinomycetes</taxon>
        <taxon>Pseudonocardiales</taxon>
        <taxon>Pseudonocardiaceae</taxon>
        <taxon>Solihabitans</taxon>
    </lineage>
</organism>
<dbReference type="InterPro" id="IPR021607">
    <property type="entry name" value="DUF3224"/>
</dbReference>
<reference evidence="1 2" key="2">
    <citation type="submission" date="2019-09" db="EMBL/GenBank/DDBJ databases">
        <authorList>
            <person name="Jin C."/>
        </authorList>
    </citation>
    <scope>NUCLEOTIDE SEQUENCE [LARGE SCALE GENOMIC DNA]</scope>
    <source>
        <strain evidence="1 2">AN110305</strain>
    </source>
</reference>
<evidence type="ECO:0000313" key="2">
    <source>
        <dbReference type="Proteomes" id="UP000323454"/>
    </source>
</evidence>
<comment type="caution">
    <text evidence="1">The sequence shown here is derived from an EMBL/GenBank/DDBJ whole genome shotgun (WGS) entry which is preliminary data.</text>
</comment>
<dbReference type="SUPFAM" id="SSF159238">
    <property type="entry name" value="SO1590-like"/>
    <property type="match status" value="1"/>
</dbReference>